<dbReference type="PIRSF" id="PIRSF000137">
    <property type="entry name" value="Alcohol_oxidase"/>
    <property type="match status" value="1"/>
</dbReference>
<keyword evidence="3 5" id="KW-0285">Flavoprotein</keyword>
<dbReference type="PANTHER" id="PTHR11552">
    <property type="entry name" value="GLUCOSE-METHANOL-CHOLINE GMC OXIDOREDUCTASE"/>
    <property type="match status" value="1"/>
</dbReference>
<organism evidence="8">
    <name type="scientific">Sinomonas puerhi</name>
    <dbReference type="NCBI Taxonomy" id="3238584"/>
    <lineage>
        <taxon>Bacteria</taxon>
        <taxon>Bacillati</taxon>
        <taxon>Actinomycetota</taxon>
        <taxon>Actinomycetes</taxon>
        <taxon>Micrococcales</taxon>
        <taxon>Micrococcaceae</taxon>
        <taxon>Sinomonas</taxon>
    </lineage>
</organism>
<evidence type="ECO:0000256" key="5">
    <source>
        <dbReference type="RuleBase" id="RU003968"/>
    </source>
</evidence>
<dbReference type="Pfam" id="PF00732">
    <property type="entry name" value="GMC_oxred_N"/>
    <property type="match status" value="1"/>
</dbReference>
<dbReference type="PROSITE" id="PS00624">
    <property type="entry name" value="GMC_OXRED_2"/>
    <property type="match status" value="1"/>
</dbReference>
<dbReference type="PANTHER" id="PTHR11552:SF147">
    <property type="entry name" value="CHOLINE DEHYDROGENASE, MITOCHONDRIAL"/>
    <property type="match status" value="1"/>
</dbReference>
<dbReference type="Gene3D" id="3.30.560.10">
    <property type="entry name" value="Glucose Oxidase, domain 3"/>
    <property type="match status" value="1"/>
</dbReference>
<feature type="domain" description="Glucose-methanol-choline oxidoreductase N-terminal" evidence="7">
    <location>
        <begin position="254"/>
        <end position="268"/>
    </location>
</feature>
<dbReference type="AlphaFoldDB" id="A0AB39L4C9"/>
<evidence type="ECO:0000259" key="6">
    <source>
        <dbReference type="PROSITE" id="PS00623"/>
    </source>
</evidence>
<dbReference type="Gene3D" id="3.50.50.60">
    <property type="entry name" value="FAD/NAD(P)-binding domain"/>
    <property type="match status" value="1"/>
</dbReference>
<dbReference type="EMBL" id="CP163302">
    <property type="protein sequence ID" value="XDP46028.1"/>
    <property type="molecule type" value="Genomic_DNA"/>
</dbReference>
<dbReference type="NCBIfam" id="NF002550">
    <property type="entry name" value="PRK02106.1"/>
    <property type="match status" value="1"/>
</dbReference>
<dbReference type="SUPFAM" id="SSF54373">
    <property type="entry name" value="FAD-linked reductases, C-terminal domain"/>
    <property type="match status" value="1"/>
</dbReference>
<dbReference type="Pfam" id="PF05199">
    <property type="entry name" value="GMC_oxred_C"/>
    <property type="match status" value="1"/>
</dbReference>
<dbReference type="GO" id="GO:0016614">
    <property type="term" value="F:oxidoreductase activity, acting on CH-OH group of donors"/>
    <property type="evidence" value="ECO:0007669"/>
    <property type="project" value="InterPro"/>
</dbReference>
<dbReference type="KEGG" id="spue:AB5L97_03120"/>
<dbReference type="InterPro" id="IPR000172">
    <property type="entry name" value="GMC_OxRdtase_N"/>
</dbReference>
<evidence type="ECO:0000259" key="7">
    <source>
        <dbReference type="PROSITE" id="PS00624"/>
    </source>
</evidence>
<evidence type="ECO:0000256" key="1">
    <source>
        <dbReference type="ARBA" id="ARBA00001974"/>
    </source>
</evidence>
<dbReference type="RefSeq" id="WP_369046421.1">
    <property type="nucleotide sequence ID" value="NZ_CP163302.1"/>
</dbReference>
<protein>
    <submittedName>
        <fullName evidence="8">GMC family oxidoreductase</fullName>
    </submittedName>
</protein>
<dbReference type="SUPFAM" id="SSF51905">
    <property type="entry name" value="FAD/NAD(P)-binding domain"/>
    <property type="match status" value="1"/>
</dbReference>
<gene>
    <name evidence="8" type="ORF">AB5L97_03120</name>
</gene>
<feature type="domain" description="Glucose-methanol-choline oxidoreductase N-terminal" evidence="6">
    <location>
        <begin position="82"/>
        <end position="105"/>
    </location>
</feature>
<sequence length="534" mass="58777">MPVEEFDYVIVGAGAAGCAVAERLAEDPGTRVLLLEAGGPDKSFLIHIPVGFTKLTGPRYNWGFETVPQPQLNNREMWYPQGRTVGGSTSINAMIYIRGNKYDYERWAGLGNDQWGYEQVLPFFKKAEHNERLGGKYHGIDGAMNVTEQVQHNELSKAFVRAAQELGLQINADFNGVSQDGVGYYDVTQRNARRESASTAYLRRNRRRANLTVRPNSLATKVLIENGRATGIDYTCNGRPQTVRARREVVLSSGAVNSPRLLLLSGIGPADELRSLGIPVVHDLPGVGKNFQDHMDVYLTAETAPVSYNRSDRPVPATLAMIQYLLYRTGPITASVCEAGMFVRSSESVPAPDIQMHCLPAYVIDHGRIRVPGHGMTINTCNLRPKSVGSVTLRSSDPSVPPAVDPAFLTDPYDWQISLEGFKWGREMMATNAYAPYLKKEHMPGAQVRTDKEIREYVKQWAKTDYHPVGSCKMGADDMAVVDQELRLHGLDGLRVVDASIMPTLISGNTQATSIMIGEKGAHHILHGASALVK</sequence>
<keyword evidence="4 5" id="KW-0274">FAD</keyword>
<dbReference type="InterPro" id="IPR012132">
    <property type="entry name" value="GMC_OxRdtase"/>
</dbReference>
<evidence type="ECO:0000256" key="2">
    <source>
        <dbReference type="ARBA" id="ARBA00010790"/>
    </source>
</evidence>
<proteinExistence type="inferred from homology"/>
<dbReference type="InterPro" id="IPR007867">
    <property type="entry name" value="GMC_OxRtase_C"/>
</dbReference>
<dbReference type="InterPro" id="IPR036188">
    <property type="entry name" value="FAD/NAD-bd_sf"/>
</dbReference>
<evidence type="ECO:0000256" key="3">
    <source>
        <dbReference type="ARBA" id="ARBA00022630"/>
    </source>
</evidence>
<evidence type="ECO:0000313" key="8">
    <source>
        <dbReference type="EMBL" id="XDP46028.1"/>
    </source>
</evidence>
<dbReference type="GO" id="GO:0050660">
    <property type="term" value="F:flavin adenine dinucleotide binding"/>
    <property type="evidence" value="ECO:0007669"/>
    <property type="project" value="InterPro"/>
</dbReference>
<dbReference type="PROSITE" id="PS00623">
    <property type="entry name" value="GMC_OXRED_1"/>
    <property type="match status" value="1"/>
</dbReference>
<accession>A0AB39L4C9</accession>
<name>A0AB39L4C9_9MICC</name>
<evidence type="ECO:0000256" key="4">
    <source>
        <dbReference type="ARBA" id="ARBA00022827"/>
    </source>
</evidence>
<reference evidence="8" key="1">
    <citation type="submission" date="2024-07" db="EMBL/GenBank/DDBJ databases">
        <authorList>
            <person name="fu j."/>
        </authorList>
    </citation>
    <scope>NUCLEOTIDE SEQUENCE</scope>
    <source>
        <strain evidence="8">P10A9</strain>
    </source>
</reference>
<comment type="similarity">
    <text evidence="2 5">Belongs to the GMC oxidoreductase family.</text>
</comment>
<comment type="cofactor">
    <cofactor evidence="1">
        <name>FAD</name>
        <dbReference type="ChEBI" id="CHEBI:57692"/>
    </cofactor>
</comment>